<accession>A0A1X7L4V2</accession>
<dbReference type="SUPFAM" id="SSF158472">
    <property type="entry name" value="HAMP domain-like"/>
    <property type="match status" value="1"/>
</dbReference>
<feature type="transmembrane region" description="Helical" evidence="14">
    <location>
        <begin position="20"/>
        <end position="46"/>
    </location>
</feature>
<evidence type="ECO:0000259" key="16">
    <source>
        <dbReference type="PROSITE" id="PS50885"/>
    </source>
</evidence>
<evidence type="ECO:0000256" key="9">
    <source>
        <dbReference type="ARBA" id="ARBA00022777"/>
    </source>
</evidence>
<dbReference type="Gene3D" id="3.30.565.10">
    <property type="entry name" value="Histidine kinase-like ATPase, C-terminal domain"/>
    <property type="match status" value="1"/>
</dbReference>
<evidence type="ECO:0000313" key="17">
    <source>
        <dbReference type="EMBL" id="SMG48881.1"/>
    </source>
</evidence>
<gene>
    <name evidence="17" type="ORF">SAMN06275492_14718</name>
</gene>
<keyword evidence="9 17" id="KW-0418">Kinase</keyword>
<keyword evidence="10" id="KW-0067">ATP-binding</keyword>
<evidence type="ECO:0000256" key="8">
    <source>
        <dbReference type="ARBA" id="ARBA00022741"/>
    </source>
</evidence>
<keyword evidence="12" id="KW-0902">Two-component regulatory system</keyword>
<evidence type="ECO:0000256" key="1">
    <source>
        <dbReference type="ARBA" id="ARBA00000085"/>
    </source>
</evidence>
<dbReference type="CDD" id="cd00082">
    <property type="entry name" value="HisKA"/>
    <property type="match status" value="1"/>
</dbReference>
<dbReference type="PANTHER" id="PTHR45528">
    <property type="entry name" value="SENSOR HISTIDINE KINASE CPXA"/>
    <property type="match status" value="1"/>
</dbReference>
<dbReference type="SMART" id="SM00387">
    <property type="entry name" value="HATPase_c"/>
    <property type="match status" value="1"/>
</dbReference>
<dbReference type="InterPro" id="IPR004358">
    <property type="entry name" value="Sig_transdc_His_kin-like_C"/>
</dbReference>
<keyword evidence="7 14" id="KW-0812">Transmembrane</keyword>
<protein>
    <recommendedName>
        <fullName evidence="3">histidine kinase</fullName>
        <ecNumber evidence="3">2.7.13.3</ecNumber>
    </recommendedName>
</protein>
<dbReference type="EC" id="2.7.13.3" evidence="3"/>
<evidence type="ECO:0000256" key="3">
    <source>
        <dbReference type="ARBA" id="ARBA00012438"/>
    </source>
</evidence>
<evidence type="ECO:0000256" key="4">
    <source>
        <dbReference type="ARBA" id="ARBA00022475"/>
    </source>
</evidence>
<dbReference type="PRINTS" id="PR00344">
    <property type="entry name" value="BCTRLSENSOR"/>
</dbReference>
<evidence type="ECO:0000259" key="15">
    <source>
        <dbReference type="PROSITE" id="PS50109"/>
    </source>
</evidence>
<evidence type="ECO:0000256" key="11">
    <source>
        <dbReference type="ARBA" id="ARBA00022989"/>
    </source>
</evidence>
<dbReference type="InterPro" id="IPR050398">
    <property type="entry name" value="HssS/ArlS-like"/>
</dbReference>
<comment type="subcellular location">
    <subcellularLocation>
        <location evidence="2">Cell membrane</location>
        <topology evidence="2">Multi-pass membrane protein</topology>
    </subcellularLocation>
</comment>
<feature type="domain" description="Histidine kinase" evidence="15">
    <location>
        <begin position="244"/>
        <end position="457"/>
    </location>
</feature>
<dbReference type="Gene3D" id="1.10.287.130">
    <property type="match status" value="1"/>
</dbReference>
<keyword evidence="18" id="KW-1185">Reference proteome</keyword>
<evidence type="ECO:0000256" key="7">
    <source>
        <dbReference type="ARBA" id="ARBA00022692"/>
    </source>
</evidence>
<reference evidence="18" key="1">
    <citation type="submission" date="2017-04" db="EMBL/GenBank/DDBJ databases">
        <authorList>
            <person name="Varghese N."/>
            <person name="Submissions S."/>
        </authorList>
    </citation>
    <scope>NUCLEOTIDE SEQUENCE [LARGE SCALE GENOMIC DNA]</scope>
    <source>
        <strain evidence="18">USBA 82</strain>
    </source>
</reference>
<dbReference type="SUPFAM" id="SSF55874">
    <property type="entry name" value="ATPase domain of HSP90 chaperone/DNA topoisomerase II/histidine kinase"/>
    <property type="match status" value="1"/>
</dbReference>
<keyword evidence="4" id="KW-1003">Cell membrane</keyword>
<dbReference type="InterPro" id="IPR003660">
    <property type="entry name" value="HAMP_dom"/>
</dbReference>
<dbReference type="PROSITE" id="PS50109">
    <property type="entry name" value="HIS_KIN"/>
    <property type="match status" value="1"/>
</dbReference>
<keyword evidence="8" id="KW-0547">Nucleotide-binding</keyword>
<keyword evidence="6" id="KW-0808">Transferase</keyword>
<dbReference type="SMART" id="SM00388">
    <property type="entry name" value="HisKA"/>
    <property type="match status" value="1"/>
</dbReference>
<dbReference type="InterPro" id="IPR003594">
    <property type="entry name" value="HATPase_dom"/>
</dbReference>
<dbReference type="GO" id="GO:0005524">
    <property type="term" value="F:ATP binding"/>
    <property type="evidence" value="ECO:0007669"/>
    <property type="project" value="UniProtKB-KW"/>
</dbReference>
<sequence>MPPLLSRLFPKKGALFGRIFVGFMVSVAVASLLHVILTALMARWGLLDLSLHGRLRQSLLREAPGLIGLYEDRGGDALRTALDELREKRKIMAVVLDDLGGPLEPARGRKHNLPDRRAPSWMASLPAVTEAIRSHSGKNYIVTFFALPGALPPRDRFYLSLGCYLLAFLVVGGVVSYFLARQISRPLEALSRASISLASGDLSVRSRNIAVFSDDEIGQLASNFDSMADHVDRTITGQNRLLGDISHELRSPLTRLNLSVELLRGKVSPELGPLLERIERESERMNGMIGDLLGLARQEGTFHGTMERCSLKDLLETVLRDGRFEARSQGKDVVLISSADVQVSGDQAGLASALENVVRNGIKHTAVGSSVEIEVSQEDREVTIAVRDRGPGVAEGNLEAIFRPFFREDSSRDRESGGVGLGLTITKRAVEAAGGSVVAANRPEGGLTVEIRLKKANFVSYGDSSSR</sequence>
<dbReference type="GO" id="GO:0005886">
    <property type="term" value="C:plasma membrane"/>
    <property type="evidence" value="ECO:0007669"/>
    <property type="project" value="UniProtKB-SubCell"/>
</dbReference>
<keyword evidence="11 14" id="KW-1133">Transmembrane helix</keyword>
<dbReference type="SMART" id="SM00304">
    <property type="entry name" value="HAMP"/>
    <property type="match status" value="1"/>
</dbReference>
<dbReference type="EMBL" id="FXBB01000047">
    <property type="protein sequence ID" value="SMG48881.1"/>
    <property type="molecule type" value="Genomic_DNA"/>
</dbReference>
<evidence type="ECO:0000256" key="6">
    <source>
        <dbReference type="ARBA" id="ARBA00022679"/>
    </source>
</evidence>
<dbReference type="Proteomes" id="UP000193355">
    <property type="component" value="Unassembled WGS sequence"/>
</dbReference>
<dbReference type="Pfam" id="PF00672">
    <property type="entry name" value="HAMP"/>
    <property type="match status" value="1"/>
</dbReference>
<keyword evidence="13 14" id="KW-0472">Membrane</keyword>
<dbReference type="InterPro" id="IPR036890">
    <property type="entry name" value="HATPase_C_sf"/>
</dbReference>
<evidence type="ECO:0000256" key="5">
    <source>
        <dbReference type="ARBA" id="ARBA00022553"/>
    </source>
</evidence>
<evidence type="ECO:0000256" key="12">
    <source>
        <dbReference type="ARBA" id="ARBA00023012"/>
    </source>
</evidence>
<name>A0A1X7L4V2_9BACT</name>
<organism evidence="17 18">
    <name type="scientific">Dethiosulfovibrio salsuginis</name>
    <dbReference type="NCBI Taxonomy" id="561720"/>
    <lineage>
        <taxon>Bacteria</taxon>
        <taxon>Thermotogati</taxon>
        <taxon>Synergistota</taxon>
        <taxon>Synergistia</taxon>
        <taxon>Synergistales</taxon>
        <taxon>Dethiosulfovibrionaceae</taxon>
        <taxon>Dethiosulfovibrio</taxon>
    </lineage>
</organism>
<dbReference type="PROSITE" id="PS50885">
    <property type="entry name" value="HAMP"/>
    <property type="match status" value="1"/>
</dbReference>
<dbReference type="GO" id="GO:0000155">
    <property type="term" value="F:phosphorelay sensor kinase activity"/>
    <property type="evidence" value="ECO:0007669"/>
    <property type="project" value="InterPro"/>
</dbReference>
<dbReference type="InterPro" id="IPR036097">
    <property type="entry name" value="HisK_dim/P_sf"/>
</dbReference>
<dbReference type="Pfam" id="PF00512">
    <property type="entry name" value="HisKA"/>
    <property type="match status" value="1"/>
</dbReference>
<proteinExistence type="predicted"/>
<dbReference type="PANTHER" id="PTHR45528:SF1">
    <property type="entry name" value="SENSOR HISTIDINE KINASE CPXA"/>
    <property type="match status" value="1"/>
</dbReference>
<dbReference type="Pfam" id="PF02518">
    <property type="entry name" value="HATPase_c"/>
    <property type="match status" value="1"/>
</dbReference>
<evidence type="ECO:0000256" key="13">
    <source>
        <dbReference type="ARBA" id="ARBA00023136"/>
    </source>
</evidence>
<feature type="transmembrane region" description="Helical" evidence="14">
    <location>
        <begin position="157"/>
        <end position="180"/>
    </location>
</feature>
<comment type="catalytic activity">
    <reaction evidence="1">
        <text>ATP + protein L-histidine = ADP + protein N-phospho-L-histidine.</text>
        <dbReference type="EC" id="2.7.13.3"/>
    </reaction>
</comment>
<evidence type="ECO:0000256" key="2">
    <source>
        <dbReference type="ARBA" id="ARBA00004651"/>
    </source>
</evidence>
<dbReference type="STRING" id="561720.SAMN06275492_14718"/>
<dbReference type="Gene3D" id="6.10.340.10">
    <property type="match status" value="1"/>
</dbReference>
<evidence type="ECO:0000313" key="18">
    <source>
        <dbReference type="Proteomes" id="UP000193355"/>
    </source>
</evidence>
<evidence type="ECO:0000256" key="14">
    <source>
        <dbReference type="SAM" id="Phobius"/>
    </source>
</evidence>
<dbReference type="SUPFAM" id="SSF47384">
    <property type="entry name" value="Homodimeric domain of signal transducing histidine kinase"/>
    <property type="match status" value="1"/>
</dbReference>
<keyword evidence="5" id="KW-0597">Phosphoprotein</keyword>
<dbReference type="CDD" id="cd06225">
    <property type="entry name" value="HAMP"/>
    <property type="match status" value="1"/>
</dbReference>
<dbReference type="InterPro" id="IPR003661">
    <property type="entry name" value="HisK_dim/P_dom"/>
</dbReference>
<evidence type="ECO:0000256" key="10">
    <source>
        <dbReference type="ARBA" id="ARBA00022840"/>
    </source>
</evidence>
<dbReference type="InterPro" id="IPR005467">
    <property type="entry name" value="His_kinase_dom"/>
</dbReference>
<feature type="domain" description="HAMP" evidence="16">
    <location>
        <begin position="181"/>
        <end position="236"/>
    </location>
</feature>
<dbReference type="AlphaFoldDB" id="A0A1X7L4V2"/>